<dbReference type="EMBL" id="APJZ01000002">
    <property type="protein sequence ID" value="EOD42517.1"/>
    <property type="molecule type" value="Genomic_DNA"/>
</dbReference>
<keyword evidence="1" id="KW-0472">Membrane</keyword>
<keyword evidence="1" id="KW-0812">Transmembrane</keyword>
<feature type="transmembrane region" description="Helical" evidence="1">
    <location>
        <begin position="132"/>
        <end position="150"/>
    </location>
</feature>
<dbReference type="Proteomes" id="UP000053279">
    <property type="component" value="Unassembled WGS sequence"/>
</dbReference>
<feature type="transmembrane region" description="Helical" evidence="1">
    <location>
        <begin position="27"/>
        <end position="46"/>
    </location>
</feature>
<dbReference type="AlphaFoldDB" id="R1E595"/>
<proteinExistence type="predicted"/>
<keyword evidence="3" id="KW-1185">Reference proteome</keyword>
<sequence length="164" mass="17787">MYGILSKYKILGDPFAEGDRGRVTRSLISIVSAATGFFIVGSANVVLSLRTLIPYIVLFLLTVFFLILAISPFLQREEKSGEIQIGNRTRMILLASSIIIFTLIVIFILGLYNYIASAASASSSTLSSLQPFIETIVILAIMFGIAYWAIKPSKGQGSGPSQSK</sequence>
<reference evidence="2 3" key="1">
    <citation type="submission" date="2013-02" db="EMBL/GenBank/DDBJ databases">
        <title>Insights into archaeal evolution and symbiosis from the genomes of a Nanoarchaeon and its crenarchaeal host from Yellowstone National Park.</title>
        <authorList>
            <person name="Podar M."/>
            <person name="Makarova K.S."/>
            <person name="Graham D.E."/>
            <person name="Wolf Y.I."/>
            <person name="Koonin E.V."/>
            <person name="Reysenbach A.-L."/>
        </authorList>
    </citation>
    <scope>NUCLEOTIDE SEQUENCE [LARGE SCALE GENOMIC DNA]</scope>
</reference>
<accession>R1E595</accession>
<evidence type="ECO:0000313" key="2">
    <source>
        <dbReference type="EMBL" id="EOD42517.1"/>
    </source>
</evidence>
<feature type="transmembrane region" description="Helical" evidence="1">
    <location>
        <begin position="91"/>
        <end position="112"/>
    </location>
</feature>
<feature type="transmembrane region" description="Helical" evidence="1">
    <location>
        <begin position="52"/>
        <end position="70"/>
    </location>
</feature>
<comment type="caution">
    <text evidence="2">The sequence shown here is derived from an EMBL/GenBank/DDBJ whole genome shotgun (WGS) entry which is preliminary data.</text>
</comment>
<organism evidence="2 3">
    <name type="scientific">Nanobsidianus stetteri</name>
    <dbReference type="NCBI Taxonomy" id="1294122"/>
    <lineage>
        <taxon>Archaea</taxon>
        <taxon>Nanobdellota</taxon>
        <taxon>Candidatus Nanoarchaeia</taxon>
        <taxon>Nanoarchaeales</taxon>
        <taxon>Nanopusillaceae</taxon>
        <taxon>Candidatus Nanobsidianus</taxon>
    </lineage>
</organism>
<evidence type="ECO:0000313" key="3">
    <source>
        <dbReference type="Proteomes" id="UP000053279"/>
    </source>
</evidence>
<gene>
    <name evidence="2" type="ORF">Nst1_247</name>
</gene>
<name>R1E595_NANST</name>
<keyword evidence="1" id="KW-1133">Transmembrane helix</keyword>
<evidence type="ECO:0000256" key="1">
    <source>
        <dbReference type="SAM" id="Phobius"/>
    </source>
</evidence>
<protein>
    <submittedName>
        <fullName evidence="2">Putative membrane protein</fullName>
    </submittedName>
</protein>